<dbReference type="OrthoDB" id="10248581at2759"/>
<name>A0A6A6I0T2_9PLEO</name>
<dbReference type="Pfam" id="PF13656">
    <property type="entry name" value="RNA_pol_L_2"/>
    <property type="match status" value="1"/>
</dbReference>
<dbReference type="EMBL" id="ML987205">
    <property type="protein sequence ID" value="KAF2243180.1"/>
    <property type="molecule type" value="Genomic_DNA"/>
</dbReference>
<dbReference type="GO" id="GO:0006366">
    <property type="term" value="P:transcription by RNA polymerase II"/>
    <property type="evidence" value="ECO:0007669"/>
    <property type="project" value="TreeGrafter"/>
</dbReference>
<dbReference type="RefSeq" id="XP_033678184.1">
    <property type="nucleotide sequence ID" value="XM_033825197.1"/>
</dbReference>
<dbReference type="GeneID" id="54578527"/>
<evidence type="ECO:0000313" key="6">
    <source>
        <dbReference type="Proteomes" id="UP000800094"/>
    </source>
</evidence>
<dbReference type="InterPro" id="IPR009025">
    <property type="entry name" value="RBP11-like_dimer"/>
</dbReference>
<dbReference type="GO" id="GO:0003899">
    <property type="term" value="F:DNA-directed RNA polymerase activity"/>
    <property type="evidence" value="ECO:0007669"/>
    <property type="project" value="TreeGrafter"/>
</dbReference>
<dbReference type="GO" id="GO:0005665">
    <property type="term" value="C:RNA polymerase II, core complex"/>
    <property type="evidence" value="ECO:0007669"/>
    <property type="project" value="TreeGrafter"/>
</dbReference>
<evidence type="ECO:0000313" key="5">
    <source>
        <dbReference type="EMBL" id="KAF2243180.1"/>
    </source>
</evidence>
<protein>
    <recommendedName>
        <fullName evidence="4">DNA-directed RNA polymerase RBP11-like dimerisation domain-containing protein</fullName>
    </recommendedName>
</protein>
<gene>
    <name evidence="5" type="ORF">BU26DRAFT_465659</name>
</gene>
<reference evidence="5" key="1">
    <citation type="journal article" date="2020" name="Stud. Mycol.">
        <title>101 Dothideomycetes genomes: a test case for predicting lifestyles and emergence of pathogens.</title>
        <authorList>
            <person name="Haridas S."/>
            <person name="Albert R."/>
            <person name="Binder M."/>
            <person name="Bloem J."/>
            <person name="Labutti K."/>
            <person name="Salamov A."/>
            <person name="Andreopoulos B."/>
            <person name="Baker S."/>
            <person name="Barry K."/>
            <person name="Bills G."/>
            <person name="Bluhm B."/>
            <person name="Cannon C."/>
            <person name="Castanera R."/>
            <person name="Culley D."/>
            <person name="Daum C."/>
            <person name="Ezra D."/>
            <person name="Gonzalez J."/>
            <person name="Henrissat B."/>
            <person name="Kuo A."/>
            <person name="Liang C."/>
            <person name="Lipzen A."/>
            <person name="Lutzoni F."/>
            <person name="Magnuson J."/>
            <person name="Mondo S."/>
            <person name="Nolan M."/>
            <person name="Ohm R."/>
            <person name="Pangilinan J."/>
            <person name="Park H.-J."/>
            <person name="Ramirez L."/>
            <person name="Alfaro M."/>
            <person name="Sun H."/>
            <person name="Tritt A."/>
            <person name="Yoshinaga Y."/>
            <person name="Zwiers L.-H."/>
            <person name="Turgeon B."/>
            <person name="Goodwin S."/>
            <person name="Spatafora J."/>
            <person name="Crous P."/>
            <person name="Grigoriev I."/>
        </authorList>
    </citation>
    <scope>NUCLEOTIDE SEQUENCE</scope>
    <source>
        <strain evidence="5">CBS 122368</strain>
    </source>
</reference>
<dbReference type="SUPFAM" id="SSF55257">
    <property type="entry name" value="RBP11-like subunits of RNA polymerase"/>
    <property type="match status" value="1"/>
</dbReference>
<dbReference type="PANTHER" id="PTHR13946">
    <property type="entry name" value="DNA-DIRECTED RNA POLYMERASE I,II,III"/>
    <property type="match status" value="1"/>
</dbReference>
<keyword evidence="6" id="KW-1185">Reference proteome</keyword>
<dbReference type="Gene3D" id="3.30.1360.10">
    <property type="entry name" value="RNA polymerase, RBP11-like subunit"/>
    <property type="match status" value="1"/>
</dbReference>
<sequence>RIPHTAVFAFNADQHTLGNLVSQRLLKYRSTTFSAYKVPHPLNEQSIIRVTTDGSITPKDAVIRICEDIGGAEDTLGDLEVLSNSFAIEWLGKRIAVEEDRKRLERDAE</sequence>
<feature type="non-terminal residue" evidence="5">
    <location>
        <position position="1"/>
    </location>
</feature>
<evidence type="ECO:0000259" key="4">
    <source>
        <dbReference type="Pfam" id="PF13656"/>
    </source>
</evidence>
<dbReference type="GO" id="GO:0046983">
    <property type="term" value="F:protein dimerization activity"/>
    <property type="evidence" value="ECO:0007669"/>
    <property type="project" value="InterPro"/>
</dbReference>
<dbReference type="PANTHER" id="PTHR13946:SF16">
    <property type="entry name" value="DNA-DIRECTED RNA POLYMERASE II SUBUNIT RPB11"/>
    <property type="match status" value="1"/>
</dbReference>
<organism evidence="5 6">
    <name type="scientific">Trematosphaeria pertusa</name>
    <dbReference type="NCBI Taxonomy" id="390896"/>
    <lineage>
        <taxon>Eukaryota</taxon>
        <taxon>Fungi</taxon>
        <taxon>Dikarya</taxon>
        <taxon>Ascomycota</taxon>
        <taxon>Pezizomycotina</taxon>
        <taxon>Dothideomycetes</taxon>
        <taxon>Pleosporomycetidae</taxon>
        <taxon>Pleosporales</taxon>
        <taxon>Massarineae</taxon>
        <taxon>Trematosphaeriaceae</taxon>
        <taxon>Trematosphaeria</taxon>
    </lineage>
</organism>
<comment type="similarity">
    <text evidence="3">Belongs to the archaeal Rpo11/eukaryotic RPB11/RPC19 RNA polymerase subunit family.</text>
</comment>
<evidence type="ECO:0000256" key="1">
    <source>
        <dbReference type="ARBA" id="ARBA00022478"/>
    </source>
</evidence>
<feature type="domain" description="DNA-directed RNA polymerase RBP11-like dimerisation" evidence="4">
    <location>
        <begin position="6"/>
        <end position="70"/>
    </location>
</feature>
<keyword evidence="1" id="KW-0240">DNA-directed RNA polymerase</keyword>
<proteinExistence type="inferred from homology"/>
<dbReference type="AlphaFoldDB" id="A0A6A6I0T2"/>
<evidence type="ECO:0000256" key="3">
    <source>
        <dbReference type="ARBA" id="ARBA00025751"/>
    </source>
</evidence>
<evidence type="ECO:0000256" key="2">
    <source>
        <dbReference type="ARBA" id="ARBA00023163"/>
    </source>
</evidence>
<dbReference type="Proteomes" id="UP000800094">
    <property type="component" value="Unassembled WGS sequence"/>
</dbReference>
<accession>A0A6A6I0T2</accession>
<dbReference type="InterPro" id="IPR036603">
    <property type="entry name" value="RBP11-like"/>
</dbReference>
<keyword evidence="2" id="KW-0804">Transcription</keyword>